<feature type="compositionally biased region" description="Basic and acidic residues" evidence="6">
    <location>
        <begin position="8"/>
        <end position="30"/>
    </location>
</feature>
<gene>
    <name evidence="8" type="ORF">FJU11_00720</name>
</gene>
<keyword evidence="2" id="KW-1003">Cell membrane</keyword>
<dbReference type="NCBIfam" id="TIGR00374">
    <property type="entry name" value="flippase-like domain"/>
    <property type="match status" value="1"/>
</dbReference>
<dbReference type="Pfam" id="PF03706">
    <property type="entry name" value="LPG_synthase_TM"/>
    <property type="match status" value="1"/>
</dbReference>
<evidence type="ECO:0000256" key="4">
    <source>
        <dbReference type="ARBA" id="ARBA00022989"/>
    </source>
</evidence>
<dbReference type="OrthoDB" id="8111405at2"/>
<evidence type="ECO:0000256" key="6">
    <source>
        <dbReference type="SAM" id="MobiDB-lite"/>
    </source>
</evidence>
<organism evidence="8 9">
    <name type="scientific">Pararhizobium mangrovi</name>
    <dbReference type="NCBI Taxonomy" id="2590452"/>
    <lineage>
        <taxon>Bacteria</taxon>
        <taxon>Pseudomonadati</taxon>
        <taxon>Pseudomonadota</taxon>
        <taxon>Alphaproteobacteria</taxon>
        <taxon>Hyphomicrobiales</taxon>
        <taxon>Rhizobiaceae</taxon>
        <taxon>Rhizobium/Agrobacterium group</taxon>
        <taxon>Pararhizobium</taxon>
    </lineage>
</organism>
<evidence type="ECO:0000256" key="3">
    <source>
        <dbReference type="ARBA" id="ARBA00022692"/>
    </source>
</evidence>
<dbReference type="AlphaFoldDB" id="A0A506UHJ3"/>
<feature type="region of interest" description="Disordered" evidence="6">
    <location>
        <begin position="1"/>
        <end position="47"/>
    </location>
</feature>
<feature type="transmembrane region" description="Helical" evidence="7">
    <location>
        <begin position="165"/>
        <end position="187"/>
    </location>
</feature>
<evidence type="ECO:0000256" key="2">
    <source>
        <dbReference type="ARBA" id="ARBA00022475"/>
    </source>
</evidence>
<evidence type="ECO:0000256" key="7">
    <source>
        <dbReference type="SAM" id="Phobius"/>
    </source>
</evidence>
<dbReference type="PANTHER" id="PTHR39087:SF2">
    <property type="entry name" value="UPF0104 MEMBRANE PROTEIN MJ1595"/>
    <property type="match status" value="1"/>
</dbReference>
<feature type="transmembrane region" description="Helical" evidence="7">
    <location>
        <begin position="63"/>
        <end position="80"/>
    </location>
</feature>
<evidence type="ECO:0000313" key="8">
    <source>
        <dbReference type="EMBL" id="TPW32782.1"/>
    </source>
</evidence>
<keyword evidence="3 7" id="KW-0812">Transmembrane</keyword>
<feature type="transmembrane region" description="Helical" evidence="7">
    <location>
        <begin position="263"/>
        <end position="285"/>
    </location>
</feature>
<keyword evidence="4 7" id="KW-1133">Transmembrane helix</keyword>
<name>A0A506UHJ3_9HYPH</name>
<evidence type="ECO:0000256" key="5">
    <source>
        <dbReference type="ARBA" id="ARBA00023136"/>
    </source>
</evidence>
<dbReference type="GO" id="GO:0005886">
    <property type="term" value="C:plasma membrane"/>
    <property type="evidence" value="ECO:0007669"/>
    <property type="project" value="UniProtKB-SubCell"/>
</dbReference>
<proteinExistence type="predicted"/>
<feature type="transmembrane region" description="Helical" evidence="7">
    <location>
        <begin position="95"/>
        <end position="120"/>
    </location>
</feature>
<feature type="transmembrane region" description="Helical" evidence="7">
    <location>
        <begin position="297"/>
        <end position="317"/>
    </location>
</feature>
<feature type="transmembrane region" description="Helical" evidence="7">
    <location>
        <begin position="199"/>
        <end position="230"/>
    </location>
</feature>
<protein>
    <submittedName>
        <fullName evidence="8">Flippase-like domain-containing protein</fullName>
    </submittedName>
</protein>
<dbReference type="InterPro" id="IPR022791">
    <property type="entry name" value="L-PG_synthase/AglD"/>
</dbReference>
<dbReference type="EMBL" id="VHLH01000001">
    <property type="protein sequence ID" value="TPW32782.1"/>
    <property type="molecule type" value="Genomic_DNA"/>
</dbReference>
<evidence type="ECO:0000256" key="1">
    <source>
        <dbReference type="ARBA" id="ARBA00004651"/>
    </source>
</evidence>
<evidence type="ECO:0000313" key="9">
    <source>
        <dbReference type="Proteomes" id="UP000320314"/>
    </source>
</evidence>
<comment type="subcellular location">
    <subcellularLocation>
        <location evidence="1">Cell membrane</location>
        <topology evidence="1">Multi-pass membrane protein</topology>
    </subcellularLocation>
</comment>
<keyword evidence="9" id="KW-1185">Reference proteome</keyword>
<dbReference type="PANTHER" id="PTHR39087">
    <property type="entry name" value="UPF0104 MEMBRANE PROTEIN MJ1595"/>
    <property type="match status" value="1"/>
</dbReference>
<comment type="caution">
    <text evidence="8">The sequence shown here is derived from an EMBL/GenBank/DDBJ whole genome shotgun (WGS) entry which is preliminary data.</text>
</comment>
<keyword evidence="5 7" id="KW-0472">Membrane</keyword>
<dbReference type="Proteomes" id="UP000320314">
    <property type="component" value="Unassembled WGS sequence"/>
</dbReference>
<accession>A0A506UHJ3</accession>
<reference evidence="8 9" key="1">
    <citation type="submission" date="2019-06" db="EMBL/GenBank/DDBJ databases">
        <authorList>
            <person name="Li M."/>
        </authorList>
    </citation>
    <scope>NUCLEOTIDE SEQUENCE [LARGE SCALE GENOMIC DNA]</scope>
    <source>
        <strain evidence="8 9">BGMRC6574</strain>
    </source>
</reference>
<feature type="transmembrane region" description="Helical" evidence="7">
    <location>
        <begin position="324"/>
        <end position="342"/>
    </location>
</feature>
<sequence>MGRRRSHRDLLAPDRDDDDHGARLRTEPARRVLRPHGKARSPRRRRNAGRLASLDGGGIVKKLIGLVVSACILAVLYAFVDIDGIVRAARSADPVWLAFGIAWVVPLALLTAWRFTLLVVDGIGFLEANRLILAASTLNMVLPSKLGDLAKSEVLVRRHGFRPGVAFAIVVLEKMLDMMSLLVWGVLGLIEVGTDHPAMLVFLVPVGGLCLLLLLVILPLSFMPFLLATFGRWMPTRLRRLVTGFEAGWREASAWFWHRPRRAIATIALSLGIWAGHLFQFWLFAHALHAHVPLLKNAAFATLSILVGLLPFTFAGIGTRDAALVFFYAGYLTPAAAALLGILATLRYVIPAVAGAPFIAELSGIAQLRRFRSAGKTGEGNLP</sequence>
<feature type="compositionally biased region" description="Basic residues" evidence="6">
    <location>
        <begin position="31"/>
        <end position="47"/>
    </location>
</feature>